<evidence type="ECO:0000256" key="1">
    <source>
        <dbReference type="ARBA" id="ARBA00004141"/>
    </source>
</evidence>
<evidence type="ECO:0000313" key="9">
    <source>
        <dbReference type="Proteomes" id="UP000735302"/>
    </source>
</evidence>
<dbReference type="EMBL" id="BLXT01008489">
    <property type="protein sequence ID" value="GFO49433.1"/>
    <property type="molecule type" value="Genomic_DNA"/>
</dbReference>
<keyword evidence="9" id="KW-1185">Reference proteome</keyword>
<feature type="region of interest" description="Disordered" evidence="6">
    <location>
        <begin position="22"/>
        <end position="56"/>
    </location>
</feature>
<reference evidence="8 9" key="1">
    <citation type="journal article" date="2021" name="Elife">
        <title>Chloroplast acquisition without the gene transfer in kleptoplastic sea slugs, Plakobranchus ocellatus.</title>
        <authorList>
            <person name="Maeda T."/>
            <person name="Takahashi S."/>
            <person name="Yoshida T."/>
            <person name="Shimamura S."/>
            <person name="Takaki Y."/>
            <person name="Nagai Y."/>
            <person name="Toyoda A."/>
            <person name="Suzuki Y."/>
            <person name="Arimoto A."/>
            <person name="Ishii H."/>
            <person name="Satoh N."/>
            <person name="Nishiyama T."/>
            <person name="Hasebe M."/>
            <person name="Maruyama T."/>
            <person name="Minagawa J."/>
            <person name="Obokata J."/>
            <person name="Shigenobu S."/>
        </authorList>
    </citation>
    <scope>NUCLEOTIDE SEQUENCE [LARGE SCALE GENOMIC DNA]</scope>
</reference>
<organism evidence="8 9">
    <name type="scientific">Plakobranchus ocellatus</name>
    <dbReference type="NCBI Taxonomy" id="259542"/>
    <lineage>
        <taxon>Eukaryota</taxon>
        <taxon>Metazoa</taxon>
        <taxon>Spiralia</taxon>
        <taxon>Lophotrochozoa</taxon>
        <taxon>Mollusca</taxon>
        <taxon>Gastropoda</taxon>
        <taxon>Heterobranchia</taxon>
        <taxon>Euthyneura</taxon>
        <taxon>Panpulmonata</taxon>
        <taxon>Sacoglossa</taxon>
        <taxon>Placobranchoidea</taxon>
        <taxon>Plakobranchidae</taxon>
        <taxon>Plakobranchus</taxon>
    </lineage>
</organism>
<dbReference type="InterPro" id="IPR006043">
    <property type="entry name" value="NCS2"/>
</dbReference>
<accession>A0AAV4DZB6</accession>
<feature type="transmembrane region" description="Helical" evidence="7">
    <location>
        <begin position="414"/>
        <end position="433"/>
    </location>
</feature>
<evidence type="ECO:0000256" key="6">
    <source>
        <dbReference type="SAM" id="MobiDB-lite"/>
    </source>
</evidence>
<feature type="region of interest" description="Disordered" evidence="6">
    <location>
        <begin position="816"/>
        <end position="959"/>
    </location>
</feature>
<protein>
    <submittedName>
        <fullName evidence="8">Solute carrier family 23 member 2</fullName>
    </submittedName>
</protein>
<comment type="subcellular location">
    <subcellularLocation>
        <location evidence="1">Membrane</location>
        <topology evidence="1">Multi-pass membrane protein</topology>
    </subcellularLocation>
</comment>
<feature type="compositionally biased region" description="Basic and acidic residues" evidence="6">
    <location>
        <begin position="22"/>
        <end position="34"/>
    </location>
</feature>
<dbReference type="Pfam" id="PF00860">
    <property type="entry name" value="Xan_ur_permease"/>
    <property type="match status" value="1"/>
</dbReference>
<dbReference type="AlphaFoldDB" id="A0AAV4DZB6"/>
<keyword evidence="5 7" id="KW-0472">Membrane</keyword>
<keyword evidence="4 7" id="KW-1133">Transmembrane helix</keyword>
<evidence type="ECO:0000256" key="7">
    <source>
        <dbReference type="SAM" id="Phobius"/>
    </source>
</evidence>
<evidence type="ECO:0000256" key="5">
    <source>
        <dbReference type="ARBA" id="ARBA00023136"/>
    </source>
</evidence>
<comment type="caution">
    <text evidence="8">The sequence shown here is derived from an EMBL/GenBank/DDBJ whole genome shotgun (WGS) entry which is preliminary data.</text>
</comment>
<dbReference type="GO" id="GO:0016020">
    <property type="term" value="C:membrane"/>
    <property type="evidence" value="ECO:0007669"/>
    <property type="project" value="UniProtKB-SubCell"/>
</dbReference>
<dbReference type="PANTHER" id="PTHR11119">
    <property type="entry name" value="XANTHINE-URACIL / VITAMIN C PERMEASE FAMILY MEMBER"/>
    <property type="match status" value="1"/>
</dbReference>
<feature type="transmembrane region" description="Helical" evidence="7">
    <location>
        <begin position="626"/>
        <end position="648"/>
    </location>
</feature>
<feature type="region of interest" description="Disordered" evidence="6">
    <location>
        <begin position="178"/>
        <end position="206"/>
    </location>
</feature>
<keyword evidence="3 7" id="KW-0812">Transmembrane</keyword>
<feature type="transmembrane region" description="Helical" evidence="7">
    <location>
        <begin position="686"/>
        <end position="703"/>
    </location>
</feature>
<feature type="compositionally biased region" description="Basic and acidic residues" evidence="6">
    <location>
        <begin position="886"/>
        <end position="915"/>
    </location>
</feature>
<evidence type="ECO:0000256" key="3">
    <source>
        <dbReference type="ARBA" id="ARBA00022692"/>
    </source>
</evidence>
<gene>
    <name evidence="8" type="ORF">PoB_007593800</name>
</gene>
<feature type="transmembrane region" description="Helical" evidence="7">
    <location>
        <begin position="439"/>
        <end position="457"/>
    </location>
</feature>
<name>A0AAV4DZB6_9GAST</name>
<feature type="transmembrane region" description="Helical" evidence="7">
    <location>
        <begin position="478"/>
        <end position="499"/>
    </location>
</feature>
<feature type="compositionally biased region" description="Basic and acidic residues" evidence="6">
    <location>
        <begin position="190"/>
        <end position="206"/>
    </location>
</feature>
<evidence type="ECO:0000256" key="4">
    <source>
        <dbReference type="ARBA" id="ARBA00022989"/>
    </source>
</evidence>
<dbReference type="Proteomes" id="UP000735302">
    <property type="component" value="Unassembled WGS sequence"/>
</dbReference>
<dbReference type="GO" id="GO:0022857">
    <property type="term" value="F:transmembrane transporter activity"/>
    <property type="evidence" value="ECO:0007669"/>
    <property type="project" value="InterPro"/>
</dbReference>
<evidence type="ECO:0000313" key="8">
    <source>
        <dbReference type="EMBL" id="GFO49433.1"/>
    </source>
</evidence>
<comment type="similarity">
    <text evidence="2">Belongs to the nucleobase:cation symporter-2 (NCS2) (TC 2.A.40) family.</text>
</comment>
<feature type="transmembrane region" description="Helical" evidence="7">
    <location>
        <begin position="383"/>
        <end position="407"/>
    </location>
</feature>
<proteinExistence type="inferred from homology"/>
<feature type="transmembrane region" description="Helical" evidence="7">
    <location>
        <begin position="544"/>
        <end position="565"/>
    </location>
</feature>
<evidence type="ECO:0000256" key="2">
    <source>
        <dbReference type="ARBA" id="ARBA00008821"/>
    </source>
</evidence>
<feature type="transmembrane region" description="Helical" evidence="7">
    <location>
        <begin position="654"/>
        <end position="674"/>
    </location>
</feature>
<feature type="compositionally biased region" description="Basic and acidic residues" evidence="6">
    <location>
        <begin position="944"/>
        <end position="959"/>
    </location>
</feature>
<sequence>MDLSDREGVNLRLDGTVVDVSRGKDDFKALDNNKEPFNGTQANKEHPKTSQNRSYDTVSLESISKEGDGEGECTPNVAETDSLELEKQEGKNVVNLSVSQDVRPRNKNAINGYETCVENKVTIKPGPSEGAQYLLSEDEPSTVTHLLFKMGEEISENPDHNNKQSFADFQERNIDAPYDSKISNKNHPLKNNDRLDGSSNKAETDSPKHHLIYGLTETPPLHYLFFFAIQQACLAISTPLGTTAIIAQAVCAKDDLELKVRILSSTMAMMGLSTFLMTTVGVKLPIFQGPAPSYIIPLIVLMSLPEFACPEAFWARDPVTNNSVLMAMVSANNTGILQRVFQSTNISTSNPRLDKVNADLLSDTSGDVYLIPNRDVSLIRLQAYAGSLMVAGVFHFVVGITGITGIIVRYVGPVTIVPVVLLFGIYIHTVVVMFSETNWVVAVLTAGTCILFGLVLGDRKMPIPIWTPRKGFRLVWTYGHQIFAILIALFLGWLVSFIMTESGALSSDPHNIQFNARTDARGEVIAQTNWFILPYPGQFGPPGFSGAALLTFLISTIISILDSIGDYYATARVARAPPPPSYALNRGVAVEGAMSILSGSFGCGHATVSYSENIGAIGLSRVASRCVFQIVGAIYFLLAVIGKVGAVFVTIPDAVIGGSQIVTFGILIGVILSYLHLVDLQTTRNVSIIGIAVLLGMMLPHWVKKSPQGTINTGSPNLDNVITVCLSNPSVVGGIFAFVLDNLVPGTLQERGIPESDTLVTNKVNLPDTVETTNNVEDQKYYAKPGGKDIEVRVDKIEYEFDKTLEVAEERDTAACAEAQGSDGGRGREAAGRRSWYRGTRQRRGERARGSRTPQLVQRHRAAPGGEGERQQDTAAGTEAQGSDGVRGREAEGRRRALRQRRGEQANEWQRDGRSWYRGTGQRRGRGRVAAGRPQVEQSPTAAVRERASEWQRDGRSRC</sequence>